<dbReference type="EMBL" id="BMAW01085163">
    <property type="protein sequence ID" value="GFU41708.1"/>
    <property type="molecule type" value="Genomic_DNA"/>
</dbReference>
<gene>
    <name evidence="1" type="ORF">NPIL_290661</name>
</gene>
<dbReference type="Proteomes" id="UP000887013">
    <property type="component" value="Unassembled WGS sequence"/>
</dbReference>
<dbReference type="AlphaFoldDB" id="A0A8X6QVL6"/>
<protein>
    <submittedName>
        <fullName evidence="1">Uncharacterized protein</fullName>
    </submittedName>
</protein>
<accession>A0A8X6QVL6</accession>
<comment type="caution">
    <text evidence="1">The sequence shown here is derived from an EMBL/GenBank/DDBJ whole genome shotgun (WGS) entry which is preliminary data.</text>
</comment>
<proteinExistence type="predicted"/>
<name>A0A8X6QVL6_NEPPI</name>
<keyword evidence="2" id="KW-1185">Reference proteome</keyword>
<organism evidence="1 2">
    <name type="scientific">Nephila pilipes</name>
    <name type="common">Giant wood spider</name>
    <name type="synonym">Nephila maculata</name>
    <dbReference type="NCBI Taxonomy" id="299642"/>
    <lineage>
        <taxon>Eukaryota</taxon>
        <taxon>Metazoa</taxon>
        <taxon>Ecdysozoa</taxon>
        <taxon>Arthropoda</taxon>
        <taxon>Chelicerata</taxon>
        <taxon>Arachnida</taxon>
        <taxon>Araneae</taxon>
        <taxon>Araneomorphae</taxon>
        <taxon>Entelegynae</taxon>
        <taxon>Araneoidea</taxon>
        <taxon>Nephilidae</taxon>
        <taxon>Nephila</taxon>
    </lineage>
</organism>
<sequence length="82" mass="8884">MEESVAKRCNGKDSGMDHHWDERAKWKKGGIRRDPVKICLEGKFSSVSEDYSSRGGGGGALMMATVECIGNSLELLGIILLA</sequence>
<reference evidence="1" key="1">
    <citation type="submission" date="2020-08" db="EMBL/GenBank/DDBJ databases">
        <title>Multicomponent nature underlies the extraordinary mechanical properties of spider dragline silk.</title>
        <authorList>
            <person name="Kono N."/>
            <person name="Nakamura H."/>
            <person name="Mori M."/>
            <person name="Yoshida Y."/>
            <person name="Ohtoshi R."/>
            <person name="Malay A.D."/>
            <person name="Moran D.A.P."/>
            <person name="Tomita M."/>
            <person name="Numata K."/>
            <person name="Arakawa K."/>
        </authorList>
    </citation>
    <scope>NUCLEOTIDE SEQUENCE</scope>
</reference>
<evidence type="ECO:0000313" key="2">
    <source>
        <dbReference type="Proteomes" id="UP000887013"/>
    </source>
</evidence>
<evidence type="ECO:0000313" key="1">
    <source>
        <dbReference type="EMBL" id="GFU41708.1"/>
    </source>
</evidence>